<protein>
    <recommendedName>
        <fullName evidence="5">Transmembrane protein</fullName>
    </recommendedName>
</protein>
<proteinExistence type="predicted"/>
<evidence type="ECO:0008006" key="5">
    <source>
        <dbReference type="Google" id="ProtNLM"/>
    </source>
</evidence>
<comment type="caution">
    <text evidence="3">The sequence shown here is derived from an EMBL/GenBank/DDBJ whole genome shotgun (WGS) entry which is preliminary data.</text>
</comment>
<name>A0A2K3LVM7_TRIPR</name>
<organism evidence="3 4">
    <name type="scientific">Trifolium pratense</name>
    <name type="common">Red clover</name>
    <dbReference type="NCBI Taxonomy" id="57577"/>
    <lineage>
        <taxon>Eukaryota</taxon>
        <taxon>Viridiplantae</taxon>
        <taxon>Streptophyta</taxon>
        <taxon>Embryophyta</taxon>
        <taxon>Tracheophyta</taxon>
        <taxon>Spermatophyta</taxon>
        <taxon>Magnoliopsida</taxon>
        <taxon>eudicotyledons</taxon>
        <taxon>Gunneridae</taxon>
        <taxon>Pentapetalae</taxon>
        <taxon>rosids</taxon>
        <taxon>fabids</taxon>
        <taxon>Fabales</taxon>
        <taxon>Fabaceae</taxon>
        <taxon>Papilionoideae</taxon>
        <taxon>50 kb inversion clade</taxon>
        <taxon>NPAAA clade</taxon>
        <taxon>Hologalegina</taxon>
        <taxon>IRL clade</taxon>
        <taxon>Trifolieae</taxon>
        <taxon>Trifolium</taxon>
    </lineage>
</organism>
<dbReference type="AlphaFoldDB" id="A0A2K3LVM7"/>
<dbReference type="EMBL" id="ASHM01042332">
    <property type="protein sequence ID" value="PNX82592.1"/>
    <property type="molecule type" value="Genomic_DNA"/>
</dbReference>
<keyword evidence="1" id="KW-1133">Transmembrane helix</keyword>
<accession>A0A2K3LVM7</accession>
<evidence type="ECO:0000256" key="1">
    <source>
        <dbReference type="SAM" id="Phobius"/>
    </source>
</evidence>
<feature type="transmembrane region" description="Helical" evidence="1">
    <location>
        <begin position="79"/>
        <end position="97"/>
    </location>
</feature>
<feature type="chain" id="PRO_5014355635" description="Transmembrane protein" evidence="2">
    <location>
        <begin position="27"/>
        <end position="98"/>
    </location>
</feature>
<evidence type="ECO:0000313" key="4">
    <source>
        <dbReference type="Proteomes" id="UP000236291"/>
    </source>
</evidence>
<reference evidence="3 4" key="1">
    <citation type="journal article" date="2014" name="Am. J. Bot.">
        <title>Genome assembly and annotation for red clover (Trifolium pratense; Fabaceae).</title>
        <authorList>
            <person name="Istvanek J."/>
            <person name="Jaros M."/>
            <person name="Krenek A."/>
            <person name="Repkova J."/>
        </authorList>
    </citation>
    <scope>NUCLEOTIDE SEQUENCE [LARGE SCALE GENOMIC DNA]</scope>
    <source>
        <strain evidence="4">cv. Tatra</strain>
        <tissue evidence="3">Young leaves</tissue>
    </source>
</reference>
<keyword evidence="2" id="KW-0732">Signal</keyword>
<feature type="signal peptide" evidence="2">
    <location>
        <begin position="1"/>
        <end position="26"/>
    </location>
</feature>
<evidence type="ECO:0000313" key="3">
    <source>
        <dbReference type="EMBL" id="PNX82592.1"/>
    </source>
</evidence>
<dbReference type="Proteomes" id="UP000236291">
    <property type="component" value="Unassembled WGS sequence"/>
</dbReference>
<reference evidence="3 4" key="2">
    <citation type="journal article" date="2017" name="Front. Plant Sci.">
        <title>Gene Classification and Mining of Molecular Markers Useful in Red Clover (Trifolium pratense) Breeding.</title>
        <authorList>
            <person name="Istvanek J."/>
            <person name="Dluhosova J."/>
            <person name="Dluhos P."/>
            <person name="Patkova L."/>
            <person name="Nedelnik J."/>
            <person name="Repkova J."/>
        </authorList>
    </citation>
    <scope>NUCLEOTIDE SEQUENCE [LARGE SCALE GENOMIC DNA]</scope>
    <source>
        <strain evidence="4">cv. Tatra</strain>
        <tissue evidence="3">Young leaves</tissue>
    </source>
</reference>
<keyword evidence="1" id="KW-0472">Membrane</keyword>
<gene>
    <name evidence="3" type="ORF">L195_g038622</name>
</gene>
<evidence type="ECO:0000256" key="2">
    <source>
        <dbReference type="SAM" id="SignalP"/>
    </source>
</evidence>
<keyword evidence="1" id="KW-0812">Transmembrane</keyword>
<sequence>MKSYSYKLQLLLILLLITVNTSKTLSLPKLPHIPTSGFIPTSEVIPTASSRAEKLPTEKIMDGASKVPIDGINAASANYGSSLITSLFLGFAFVTMLN</sequence>